<dbReference type="FunFam" id="1.10.8.50:FF:000003">
    <property type="entry name" value="Formamidopyrimidine-DNA glycosylase"/>
    <property type="match status" value="1"/>
</dbReference>
<keyword evidence="6 15" id="KW-0863">Zinc-finger</keyword>
<sequence>MPELPEVETTRRGIAPYLEGHRVTGVVLRRPDLRWPIPPEISTLLPGQVIDEVDRRAKYLLLRTQAGTALLHLGMSGMLRVLPADTPIGKHDHVDIAMDTGRVLRFTDPRRFGALLWQMPGETHELLDGIGPEPLTDDFHGDLMWTLSRGRTASVKTFLMDNAVVVGVGNIYASEALFAAGIDPRRAAGKVSRERYARLAGEVKRILAHAITRGGTTLRDFLAPDGAPGYFFQELFAYGRAGEPCKVCATPIKVITLGQRASFYCPACQR</sequence>
<dbReference type="InterPro" id="IPR020629">
    <property type="entry name" value="FPG_Glyclase"/>
</dbReference>
<evidence type="ECO:0000256" key="13">
    <source>
        <dbReference type="ARBA" id="ARBA00023295"/>
    </source>
</evidence>
<name>A0A0G9HK68_9GAMM</name>
<dbReference type="HAMAP" id="MF_00103">
    <property type="entry name" value="Fapy_DNA_glycosyl"/>
    <property type="match status" value="1"/>
</dbReference>
<comment type="cofactor">
    <cofactor evidence="15">
        <name>Zn(2+)</name>
        <dbReference type="ChEBI" id="CHEBI:29105"/>
    </cofactor>
    <text evidence="15">Binds 1 zinc ion per subunit.</text>
</comment>
<dbReference type="NCBIfam" id="NF002211">
    <property type="entry name" value="PRK01103.1"/>
    <property type="match status" value="1"/>
</dbReference>
<evidence type="ECO:0000256" key="5">
    <source>
        <dbReference type="ARBA" id="ARBA00022763"/>
    </source>
</evidence>
<dbReference type="InterPro" id="IPR000214">
    <property type="entry name" value="Znf_DNA_glyclase/AP_lyase"/>
</dbReference>
<dbReference type="SUPFAM" id="SSF57716">
    <property type="entry name" value="Glucocorticoid receptor-like (DNA-binding domain)"/>
    <property type="match status" value="1"/>
</dbReference>
<dbReference type="CDD" id="cd08966">
    <property type="entry name" value="EcFpg-like_N"/>
    <property type="match status" value="1"/>
</dbReference>
<gene>
    <name evidence="15" type="primary">mutM</name>
    <name evidence="15" type="synonym">fpg</name>
    <name evidence="16" type="ORF">BJI69_05455</name>
</gene>
<evidence type="ECO:0000256" key="7">
    <source>
        <dbReference type="ARBA" id="ARBA00022801"/>
    </source>
</evidence>
<dbReference type="GO" id="GO:0140078">
    <property type="term" value="F:class I DNA-(apurinic or apyrimidinic site) endonuclease activity"/>
    <property type="evidence" value="ECO:0007669"/>
    <property type="project" value="UniProtKB-EC"/>
</dbReference>
<comment type="catalytic activity">
    <reaction evidence="1 15">
        <text>Hydrolysis of DNA containing ring-opened 7-methylguanine residues, releasing 2,6-diamino-4-hydroxy-5-(N-methyl)formamidopyrimidine.</text>
        <dbReference type="EC" id="3.2.2.23"/>
    </reaction>
</comment>
<dbReference type="PANTHER" id="PTHR22993">
    <property type="entry name" value="FORMAMIDOPYRIMIDINE-DNA GLYCOSYLASE"/>
    <property type="match status" value="1"/>
</dbReference>
<keyword evidence="12 15" id="KW-0511">Multifunctional enzyme</keyword>
<dbReference type="EC" id="4.2.99.18" evidence="15"/>
<dbReference type="GO" id="GO:0003684">
    <property type="term" value="F:damaged DNA binding"/>
    <property type="evidence" value="ECO:0007669"/>
    <property type="project" value="InterPro"/>
</dbReference>
<dbReference type="OrthoDB" id="9800855at2"/>
<evidence type="ECO:0000256" key="8">
    <source>
        <dbReference type="ARBA" id="ARBA00022833"/>
    </source>
</evidence>
<dbReference type="NCBIfam" id="TIGR00577">
    <property type="entry name" value="fpg"/>
    <property type="match status" value="1"/>
</dbReference>
<dbReference type="PROSITE" id="PS51066">
    <property type="entry name" value="ZF_FPG_2"/>
    <property type="match status" value="1"/>
</dbReference>
<keyword evidence="5 15" id="KW-0227">DNA damage</keyword>
<dbReference type="PANTHER" id="PTHR22993:SF9">
    <property type="entry name" value="FORMAMIDOPYRIMIDINE-DNA GLYCOSYLASE"/>
    <property type="match status" value="1"/>
</dbReference>
<dbReference type="InterPro" id="IPR015887">
    <property type="entry name" value="DNA_glyclase_Znf_dom_DNA_BS"/>
</dbReference>
<keyword evidence="9 15" id="KW-0238">DNA-binding</keyword>
<dbReference type="SMART" id="SM01232">
    <property type="entry name" value="H2TH"/>
    <property type="match status" value="1"/>
</dbReference>
<dbReference type="PROSITE" id="PS51068">
    <property type="entry name" value="FPG_CAT"/>
    <property type="match status" value="1"/>
</dbReference>
<evidence type="ECO:0000313" key="16">
    <source>
        <dbReference type="EMBL" id="APG03416.1"/>
    </source>
</evidence>
<evidence type="ECO:0000256" key="12">
    <source>
        <dbReference type="ARBA" id="ARBA00023268"/>
    </source>
</evidence>
<proteinExistence type="inferred from homology"/>
<dbReference type="GO" id="GO:0006284">
    <property type="term" value="P:base-excision repair"/>
    <property type="evidence" value="ECO:0007669"/>
    <property type="project" value="InterPro"/>
</dbReference>
<comment type="catalytic activity">
    <reaction evidence="14 15">
        <text>2'-deoxyribonucleotide-(2'-deoxyribose 5'-phosphate)-2'-deoxyribonucleotide-DNA = a 3'-end 2'-deoxyribonucleotide-(2,3-dehydro-2,3-deoxyribose 5'-phosphate)-DNA + a 5'-end 5'-phospho-2'-deoxyribonucleoside-DNA + H(+)</text>
        <dbReference type="Rhea" id="RHEA:66592"/>
        <dbReference type="Rhea" id="RHEA-COMP:13180"/>
        <dbReference type="Rhea" id="RHEA-COMP:16897"/>
        <dbReference type="Rhea" id="RHEA-COMP:17067"/>
        <dbReference type="ChEBI" id="CHEBI:15378"/>
        <dbReference type="ChEBI" id="CHEBI:136412"/>
        <dbReference type="ChEBI" id="CHEBI:157695"/>
        <dbReference type="ChEBI" id="CHEBI:167181"/>
        <dbReference type="EC" id="4.2.99.18"/>
    </reaction>
</comment>
<feature type="active site" description="Proton donor; for delta-elimination activity" evidence="15">
    <location>
        <position position="260"/>
    </location>
</feature>
<keyword evidence="11 15" id="KW-0456">Lyase</keyword>
<dbReference type="RefSeq" id="WP_046966528.1">
    <property type="nucleotide sequence ID" value="NZ_CP017480.1"/>
</dbReference>
<dbReference type="Proteomes" id="UP000182987">
    <property type="component" value="Chromosome"/>
</dbReference>
<feature type="active site" description="Schiff-base intermediate with DNA" evidence="15">
    <location>
        <position position="2"/>
    </location>
</feature>
<evidence type="ECO:0000256" key="2">
    <source>
        <dbReference type="ARBA" id="ARBA00009409"/>
    </source>
</evidence>
<dbReference type="GO" id="GO:0008270">
    <property type="term" value="F:zinc ion binding"/>
    <property type="evidence" value="ECO:0007669"/>
    <property type="project" value="UniProtKB-UniRule"/>
</dbReference>
<dbReference type="SUPFAM" id="SSF46946">
    <property type="entry name" value="S13-like H2TH domain"/>
    <property type="match status" value="1"/>
</dbReference>
<dbReference type="SMART" id="SM00898">
    <property type="entry name" value="Fapy_DNA_glyco"/>
    <property type="match status" value="1"/>
</dbReference>
<dbReference type="STRING" id="1440763.BJI69_05455"/>
<dbReference type="AlphaFoldDB" id="A0A0G9HK68"/>
<evidence type="ECO:0000313" key="17">
    <source>
        <dbReference type="Proteomes" id="UP000182987"/>
    </source>
</evidence>
<reference evidence="17" key="1">
    <citation type="submission" date="2016-09" db="EMBL/GenBank/DDBJ databases">
        <authorList>
            <person name="Lysoe E."/>
        </authorList>
    </citation>
    <scope>NUCLEOTIDE SEQUENCE [LARGE SCALE GENOMIC DNA]</scope>
    <source>
        <strain evidence="17">LJ96T</strain>
    </source>
</reference>
<feature type="active site" description="Proton donor; for beta-elimination activity" evidence="15">
    <location>
        <position position="58"/>
    </location>
</feature>
<evidence type="ECO:0000256" key="14">
    <source>
        <dbReference type="ARBA" id="ARBA00044632"/>
    </source>
</evidence>
<comment type="function">
    <text evidence="15">Involved in base excision repair of DNA damaged by oxidation or by mutagenic agents. Acts as DNA glycosylase that recognizes and removes damaged bases. Has a preference for oxidized purines, such as 7,8-dihydro-8-oxoguanine (8-oxoG). Has AP (apurinic/apyrimidinic) lyase activity and introduces nicks in the DNA strand. Cleaves the DNA backbone by beta-delta elimination to generate a single-strand break at the site of the removed base with both 3'- and 5'-phosphates.</text>
</comment>
<evidence type="ECO:0000256" key="15">
    <source>
        <dbReference type="HAMAP-Rule" id="MF_00103"/>
    </source>
</evidence>
<keyword evidence="4 15" id="KW-0479">Metal-binding</keyword>
<dbReference type="InterPro" id="IPR035937">
    <property type="entry name" value="FPG_N"/>
</dbReference>
<evidence type="ECO:0000256" key="11">
    <source>
        <dbReference type="ARBA" id="ARBA00023239"/>
    </source>
</evidence>
<comment type="similarity">
    <text evidence="2 15">Belongs to the FPG family.</text>
</comment>
<dbReference type="FunFam" id="3.20.190.10:FF:000001">
    <property type="entry name" value="Formamidopyrimidine-DNA glycosylase"/>
    <property type="match status" value="1"/>
</dbReference>
<feature type="binding site" evidence="15">
    <location>
        <position position="91"/>
    </location>
    <ligand>
        <name>DNA</name>
        <dbReference type="ChEBI" id="CHEBI:16991"/>
    </ligand>
</feature>
<comment type="subunit">
    <text evidence="3 15">Monomer.</text>
</comment>
<keyword evidence="10 15" id="KW-0234">DNA repair</keyword>
<keyword evidence="7 15" id="KW-0378">Hydrolase</keyword>
<evidence type="ECO:0000256" key="9">
    <source>
        <dbReference type="ARBA" id="ARBA00023125"/>
    </source>
</evidence>
<dbReference type="Gene3D" id="3.20.190.10">
    <property type="entry name" value="MutM-like, N-terminal"/>
    <property type="match status" value="1"/>
</dbReference>
<organism evidence="16 17">
    <name type="scientific">Luteibacter rhizovicinus DSM 16549</name>
    <dbReference type="NCBI Taxonomy" id="1440763"/>
    <lineage>
        <taxon>Bacteria</taxon>
        <taxon>Pseudomonadati</taxon>
        <taxon>Pseudomonadota</taxon>
        <taxon>Gammaproteobacteria</taxon>
        <taxon>Lysobacterales</taxon>
        <taxon>Rhodanobacteraceae</taxon>
        <taxon>Luteibacter</taxon>
    </lineage>
</organism>
<dbReference type="InterPro" id="IPR015886">
    <property type="entry name" value="H2TH_FPG"/>
</dbReference>
<keyword evidence="13 15" id="KW-0326">Glycosidase</keyword>
<dbReference type="PROSITE" id="PS01242">
    <property type="entry name" value="ZF_FPG_1"/>
    <property type="match status" value="1"/>
</dbReference>
<dbReference type="InterPro" id="IPR010979">
    <property type="entry name" value="Ribosomal_uS13-like_H2TH"/>
</dbReference>
<feature type="active site" description="Proton donor" evidence="15">
    <location>
        <position position="3"/>
    </location>
</feature>
<accession>A0A0G9HK68</accession>
<feature type="binding site" evidence="15">
    <location>
        <position position="110"/>
    </location>
    <ligand>
        <name>DNA</name>
        <dbReference type="ChEBI" id="CHEBI:16991"/>
    </ligand>
</feature>
<dbReference type="GO" id="GO:0034039">
    <property type="term" value="F:8-oxo-7,8-dihydroguanine DNA N-glycosylase activity"/>
    <property type="evidence" value="ECO:0007669"/>
    <property type="project" value="TreeGrafter"/>
</dbReference>
<dbReference type="InterPro" id="IPR012319">
    <property type="entry name" value="FPG_cat"/>
</dbReference>
<dbReference type="Pfam" id="PF01149">
    <property type="entry name" value="Fapy_DNA_glyco"/>
    <property type="match status" value="1"/>
</dbReference>
<evidence type="ECO:0000256" key="6">
    <source>
        <dbReference type="ARBA" id="ARBA00022771"/>
    </source>
</evidence>
<dbReference type="Pfam" id="PF06831">
    <property type="entry name" value="H2TH"/>
    <property type="match status" value="1"/>
</dbReference>
<evidence type="ECO:0000256" key="4">
    <source>
        <dbReference type="ARBA" id="ARBA00022723"/>
    </source>
</evidence>
<evidence type="ECO:0000256" key="1">
    <source>
        <dbReference type="ARBA" id="ARBA00001668"/>
    </source>
</evidence>
<keyword evidence="8 15" id="KW-0862">Zinc</keyword>
<dbReference type="Gene3D" id="1.10.8.50">
    <property type="match status" value="1"/>
</dbReference>
<dbReference type="EC" id="3.2.2.23" evidence="15"/>
<evidence type="ECO:0000256" key="10">
    <source>
        <dbReference type="ARBA" id="ARBA00023204"/>
    </source>
</evidence>
<dbReference type="KEGG" id="lrz:BJI69_05455"/>
<evidence type="ECO:0000256" key="3">
    <source>
        <dbReference type="ARBA" id="ARBA00011245"/>
    </source>
</evidence>
<dbReference type="InterPro" id="IPR010663">
    <property type="entry name" value="Znf_FPG/IleRS"/>
</dbReference>
<feature type="binding site" evidence="15">
    <location>
        <position position="151"/>
    </location>
    <ligand>
        <name>DNA</name>
        <dbReference type="ChEBI" id="CHEBI:16991"/>
    </ligand>
</feature>
<dbReference type="SUPFAM" id="SSF81624">
    <property type="entry name" value="N-terminal domain of MutM-like DNA repair proteins"/>
    <property type="match status" value="1"/>
</dbReference>
<protein>
    <recommendedName>
        <fullName evidence="15">Formamidopyrimidine-DNA glycosylase</fullName>
        <shortName evidence="15">Fapy-DNA glycosylase</shortName>
        <ecNumber evidence="15">3.2.2.23</ecNumber>
    </recommendedName>
    <alternativeName>
        <fullName evidence="15">DNA-(apurinic or apyrimidinic site) lyase MutM</fullName>
        <shortName evidence="15">AP lyase MutM</shortName>
        <ecNumber evidence="15">4.2.99.18</ecNumber>
    </alternativeName>
</protein>
<dbReference type="Pfam" id="PF06827">
    <property type="entry name" value="zf-FPG_IleRS"/>
    <property type="match status" value="1"/>
</dbReference>
<dbReference type="EMBL" id="CP017480">
    <property type="protein sequence ID" value="APG03416.1"/>
    <property type="molecule type" value="Genomic_DNA"/>
</dbReference>
<keyword evidence="17" id="KW-1185">Reference proteome</keyword>
<dbReference type="PATRIC" id="fig|1440763.5.peg.560"/>